<protein>
    <submittedName>
        <fullName evidence="1">Uncharacterized protein</fullName>
    </submittedName>
</protein>
<dbReference type="EMBL" id="LT906555">
    <property type="protein sequence ID" value="SNW62315.1"/>
    <property type="molecule type" value="Genomic_DNA"/>
</dbReference>
<proteinExistence type="predicted"/>
<dbReference type="KEGG" id="vg:35382197"/>
<dbReference type="Proteomes" id="UP000236316">
    <property type="component" value="Segment"/>
</dbReference>
<dbReference type="RefSeq" id="YP_009448617.1">
    <property type="nucleotide sequence ID" value="NC_036594.1"/>
</dbReference>
<dbReference type="GeneID" id="35382197"/>
<evidence type="ECO:0000313" key="2">
    <source>
        <dbReference type="Proteomes" id="UP000236316"/>
    </source>
</evidence>
<reference evidence="1" key="1">
    <citation type="submission" date="2017-08" db="EMBL/GenBank/DDBJ databases">
        <authorList>
            <consortium name="Urmite Genomes"/>
        </authorList>
    </citation>
    <scope>NUCLEOTIDE SEQUENCE [LARGE SCALE GENOMIC DNA]</scope>
    <source>
        <strain evidence="1">IHUMI-LCC2</strain>
    </source>
</reference>
<name>A0A2I2L435_9VIRU</name>
<evidence type="ECO:0000313" key="1">
    <source>
        <dbReference type="EMBL" id="SNW62315.1"/>
    </source>
</evidence>
<sequence length="79" mass="9468">MDSDKMFKSFIRLYSSIPKKIIEYNNQSSKLIITKPENIKKEDVMKEMLKVYEKDGKRVVFIGKEYKLIYDPIVGFQWL</sequence>
<gene>
    <name evidence="1" type="ORF">ORPV_411</name>
</gene>
<keyword evidence="2" id="KW-1185">Reference proteome</keyword>
<organism evidence="1">
    <name type="scientific">Orpheovirus IHUMI-LCC2</name>
    <dbReference type="NCBI Taxonomy" id="2023057"/>
    <lineage>
        <taxon>Viruses</taxon>
        <taxon>Varidnaviria</taxon>
        <taxon>Bamfordvirae</taxon>
        <taxon>Nucleocytoviricota</taxon>
        <taxon>Megaviricetes</taxon>
        <taxon>Pimascovirales</taxon>
        <taxon>Ocovirineae</taxon>
        <taxon>Orpheoviridae</taxon>
        <taxon>Alphaorpheovirus</taxon>
        <taxon>Alphaorpheovirus massiliense</taxon>
    </lineage>
</organism>
<accession>A0A2I2L435</accession>